<keyword evidence="5 10" id="KW-0732">Signal</keyword>
<keyword evidence="6 9" id="KW-0378">Hydrolase</keyword>
<dbReference type="AlphaFoldDB" id="A0AAE1MX47"/>
<keyword evidence="4 9" id="KW-0645">Protease</keyword>
<proteinExistence type="inferred from homology"/>
<comment type="subcellular location">
    <subcellularLocation>
        <location evidence="1">Secreted</location>
    </subcellularLocation>
</comment>
<evidence type="ECO:0000256" key="1">
    <source>
        <dbReference type="ARBA" id="ARBA00004613"/>
    </source>
</evidence>
<dbReference type="PROSITE" id="PS00138">
    <property type="entry name" value="SUBTILASE_SER"/>
    <property type="match status" value="1"/>
</dbReference>
<dbReference type="GO" id="GO:0004252">
    <property type="term" value="F:serine-type endopeptidase activity"/>
    <property type="evidence" value="ECO:0007669"/>
    <property type="project" value="UniProtKB-UniRule"/>
</dbReference>
<evidence type="ECO:0000259" key="12">
    <source>
        <dbReference type="Pfam" id="PF05922"/>
    </source>
</evidence>
<evidence type="ECO:0000313" key="14">
    <source>
        <dbReference type="EMBL" id="KAK4278887.1"/>
    </source>
</evidence>
<dbReference type="GO" id="GO:0005576">
    <property type="term" value="C:extracellular region"/>
    <property type="evidence" value="ECO:0007669"/>
    <property type="project" value="UniProtKB-SubCell"/>
</dbReference>
<dbReference type="InterPro" id="IPR037045">
    <property type="entry name" value="S8pro/Inhibitor_I9_sf"/>
</dbReference>
<keyword evidence="15" id="KW-1185">Reference proteome</keyword>
<dbReference type="InterPro" id="IPR036852">
    <property type="entry name" value="Peptidase_S8/S53_dom_sf"/>
</dbReference>
<dbReference type="PRINTS" id="PR00723">
    <property type="entry name" value="SUBTILISIN"/>
</dbReference>
<feature type="chain" id="PRO_5042138034" evidence="10">
    <location>
        <begin position="30"/>
        <end position="733"/>
    </location>
</feature>
<feature type="domain" description="Inhibitor I9" evidence="12">
    <location>
        <begin position="39"/>
        <end position="118"/>
    </location>
</feature>
<keyword evidence="7 9" id="KW-0720">Serine protease</keyword>
<dbReference type="Gene3D" id="3.50.30.30">
    <property type="match status" value="1"/>
</dbReference>
<dbReference type="EMBL" id="JAWXYG010000003">
    <property type="protein sequence ID" value="KAK4278887.1"/>
    <property type="molecule type" value="Genomic_DNA"/>
</dbReference>
<dbReference type="Pfam" id="PF17766">
    <property type="entry name" value="fn3_6"/>
    <property type="match status" value="1"/>
</dbReference>
<reference evidence="14" key="1">
    <citation type="submission" date="2023-10" db="EMBL/GenBank/DDBJ databases">
        <title>Chromosome-level genome of the transformable northern wattle, Acacia crassicarpa.</title>
        <authorList>
            <person name="Massaro I."/>
            <person name="Sinha N.R."/>
            <person name="Poethig S."/>
            <person name="Leichty A.R."/>
        </authorList>
    </citation>
    <scope>NUCLEOTIDE SEQUENCE</scope>
    <source>
        <strain evidence="14">Acra3RX</strain>
        <tissue evidence="14">Leaf</tissue>
    </source>
</reference>
<dbReference type="Pfam" id="PF00082">
    <property type="entry name" value="Peptidase_S8"/>
    <property type="match status" value="1"/>
</dbReference>
<dbReference type="InterPro" id="IPR010259">
    <property type="entry name" value="S8pro/Inhibitor_I9"/>
</dbReference>
<dbReference type="FunFam" id="3.30.70.80:FF:000002">
    <property type="entry name" value="Subtilisin-like protease SBT5.3"/>
    <property type="match status" value="1"/>
</dbReference>
<comment type="caution">
    <text evidence="14">The sequence shown here is derived from an EMBL/GenBank/DDBJ whole genome shotgun (WGS) entry which is preliminary data.</text>
</comment>
<evidence type="ECO:0000256" key="2">
    <source>
        <dbReference type="ARBA" id="ARBA00011073"/>
    </source>
</evidence>
<dbReference type="Pfam" id="PF05922">
    <property type="entry name" value="Inhibitor_I9"/>
    <property type="match status" value="1"/>
</dbReference>
<dbReference type="InterPro" id="IPR041469">
    <property type="entry name" value="Subtilisin-like_FN3"/>
</dbReference>
<feature type="signal peptide" evidence="10">
    <location>
        <begin position="1"/>
        <end position="29"/>
    </location>
</feature>
<dbReference type="Gene3D" id="2.60.40.2310">
    <property type="match status" value="1"/>
</dbReference>
<dbReference type="PROSITE" id="PS51892">
    <property type="entry name" value="SUBTILASE"/>
    <property type="match status" value="1"/>
</dbReference>
<organism evidence="14 15">
    <name type="scientific">Acacia crassicarpa</name>
    <name type="common">northern wattle</name>
    <dbReference type="NCBI Taxonomy" id="499986"/>
    <lineage>
        <taxon>Eukaryota</taxon>
        <taxon>Viridiplantae</taxon>
        <taxon>Streptophyta</taxon>
        <taxon>Embryophyta</taxon>
        <taxon>Tracheophyta</taxon>
        <taxon>Spermatophyta</taxon>
        <taxon>Magnoliopsida</taxon>
        <taxon>eudicotyledons</taxon>
        <taxon>Gunneridae</taxon>
        <taxon>Pentapetalae</taxon>
        <taxon>rosids</taxon>
        <taxon>fabids</taxon>
        <taxon>Fabales</taxon>
        <taxon>Fabaceae</taxon>
        <taxon>Caesalpinioideae</taxon>
        <taxon>mimosoid clade</taxon>
        <taxon>Acacieae</taxon>
        <taxon>Acacia</taxon>
    </lineage>
</organism>
<evidence type="ECO:0000256" key="10">
    <source>
        <dbReference type="SAM" id="SignalP"/>
    </source>
</evidence>
<dbReference type="CDD" id="cd02120">
    <property type="entry name" value="PA_subtilisin_like"/>
    <property type="match status" value="1"/>
</dbReference>
<dbReference type="Gene3D" id="3.30.70.80">
    <property type="entry name" value="Peptidase S8 propeptide/proteinase inhibitor I9"/>
    <property type="match status" value="1"/>
</dbReference>
<evidence type="ECO:0000259" key="13">
    <source>
        <dbReference type="Pfam" id="PF17766"/>
    </source>
</evidence>
<evidence type="ECO:0000313" key="15">
    <source>
        <dbReference type="Proteomes" id="UP001293593"/>
    </source>
</evidence>
<feature type="active site" description="Charge relay system" evidence="8 9">
    <location>
        <position position="148"/>
    </location>
</feature>
<feature type="active site" description="Charge relay system" evidence="8 9">
    <location>
        <position position="203"/>
    </location>
</feature>
<dbReference type="InterPro" id="IPR015500">
    <property type="entry name" value="Peptidase_S8_subtilisin-rel"/>
</dbReference>
<dbReference type="PANTHER" id="PTHR10795">
    <property type="entry name" value="PROPROTEIN CONVERTASE SUBTILISIN/KEXIN"/>
    <property type="match status" value="1"/>
</dbReference>
<evidence type="ECO:0000256" key="9">
    <source>
        <dbReference type="PROSITE-ProRule" id="PRU01240"/>
    </source>
</evidence>
<evidence type="ECO:0000256" key="4">
    <source>
        <dbReference type="ARBA" id="ARBA00022670"/>
    </source>
</evidence>
<feature type="domain" description="Peptidase S8/S53" evidence="11">
    <location>
        <begin position="140"/>
        <end position="574"/>
    </location>
</feature>
<dbReference type="InterPro" id="IPR000209">
    <property type="entry name" value="Peptidase_S8/S53_dom"/>
</dbReference>
<dbReference type="InterPro" id="IPR045051">
    <property type="entry name" value="SBT"/>
</dbReference>
<evidence type="ECO:0000256" key="7">
    <source>
        <dbReference type="ARBA" id="ARBA00022825"/>
    </source>
</evidence>
<feature type="active site" description="Charge relay system" evidence="8 9">
    <location>
        <position position="526"/>
    </location>
</feature>
<evidence type="ECO:0000256" key="5">
    <source>
        <dbReference type="ARBA" id="ARBA00022729"/>
    </source>
</evidence>
<protein>
    <submittedName>
        <fullName evidence="14">Uncharacterized protein</fullName>
    </submittedName>
</protein>
<dbReference type="InterPro" id="IPR034197">
    <property type="entry name" value="Peptidases_S8_3"/>
</dbReference>
<accession>A0AAE1MX47</accession>
<dbReference type="InterPro" id="IPR023828">
    <property type="entry name" value="Peptidase_S8_Ser-AS"/>
</dbReference>
<sequence length="733" mass="78668">MAKLSSIIFFCGSFFTILASLLIPLLCDASSDNVEHMKTYIVYMGSLPEELSYSPTSHHLSMLQQVTNETEEASSLLIRSYKRSFNGFAAKLTKEQRDKIAEMEEVVSVFPSTTLHTHTTRSWDFMGLVQSTKRNVSGESDVIIGFLDTGIWPESESFTDKGFGPPPKKWKGTCAGGKNFTCNNKIIGAQFYEEDSARDGAGHGSHTASTAAGNNVNGVSFYGIAQGTARGGVPSARISVYKVCNSQGFCNTAAILAAFDDAIADGVDILSLSLGLLFPSEHLYDDEATTIGSFHAMAKGILTVQSAGNEGPTSGSVASNAPWILSVAASTTDRKIIDKLVLGNGTTLVGDSVNAFDHPKGKKSPLVNCVNRSYSDDDEDDKVCGCSKNDIQGKIVLCGTLIDLEAHEDGAIGAIFNNRLESPPDVSIFPYLSLSPKDYTVVESYSKSSENSEAEIMKSESILDKTAPIIAEFSSRGPSKAVPQILKPDITAPGVNIFAAYSPLASPSGDDSDPRRVKYNIISGTSMSCPHVSGIAAYVKSFHPDWSPAAIKSAIMTTAKPVNGRKDHFAYGSGHLNPLQAIDPGLVYDLSKQDYIEILCNLGYNTSIIKKISGDRNITCPKSPARSLIRNTNVPSILVEVQSTKPFNVEIKRTVTNVGFVSSKYKVTVQSTPGVNIAVEPKVMSFKSLGEKQSYVVRIVGGKLAARTVLSSSLVWSDGTHNVRIPIVVNVLK</sequence>
<feature type="domain" description="Subtilisin-like protease fibronectin type-III" evidence="13">
    <location>
        <begin position="632"/>
        <end position="729"/>
    </location>
</feature>
<dbReference type="Gene3D" id="3.40.50.200">
    <property type="entry name" value="Peptidase S8/S53 domain"/>
    <property type="match status" value="1"/>
</dbReference>
<keyword evidence="3" id="KW-0964">Secreted</keyword>
<evidence type="ECO:0000256" key="8">
    <source>
        <dbReference type="PIRSR" id="PIRSR615500-1"/>
    </source>
</evidence>
<comment type="similarity">
    <text evidence="2 9">Belongs to the peptidase S8 family.</text>
</comment>
<evidence type="ECO:0000256" key="3">
    <source>
        <dbReference type="ARBA" id="ARBA00022525"/>
    </source>
</evidence>
<dbReference type="CDD" id="cd04852">
    <property type="entry name" value="Peptidases_S8_3"/>
    <property type="match status" value="1"/>
</dbReference>
<evidence type="ECO:0000259" key="11">
    <source>
        <dbReference type="Pfam" id="PF00082"/>
    </source>
</evidence>
<evidence type="ECO:0000256" key="6">
    <source>
        <dbReference type="ARBA" id="ARBA00022801"/>
    </source>
</evidence>
<dbReference type="SUPFAM" id="SSF52743">
    <property type="entry name" value="Subtilisin-like"/>
    <property type="match status" value="1"/>
</dbReference>
<gene>
    <name evidence="14" type="ORF">QN277_016667</name>
</gene>
<name>A0AAE1MX47_9FABA</name>
<dbReference type="Proteomes" id="UP001293593">
    <property type="component" value="Unassembled WGS sequence"/>
</dbReference>
<dbReference type="GO" id="GO:0006508">
    <property type="term" value="P:proteolysis"/>
    <property type="evidence" value="ECO:0007669"/>
    <property type="project" value="UniProtKB-KW"/>
</dbReference>